<dbReference type="NCBIfam" id="NF038196">
    <property type="entry name" value="ferrodoxin_EFR1"/>
    <property type="match status" value="1"/>
</dbReference>
<keyword evidence="2" id="KW-0408">Iron</keyword>
<dbReference type="PANTHER" id="PTHR43122">
    <property type="entry name" value="FERREDOXIN SUBUNIT OF PYRUVATE:FLAVODOXIN OXIDOREDUCTASE-RELATED"/>
    <property type="match status" value="1"/>
</dbReference>
<feature type="domain" description="Flavodoxin-like" evidence="4">
    <location>
        <begin position="5"/>
        <end position="149"/>
    </location>
</feature>
<dbReference type="RefSeq" id="WP_207299922.1">
    <property type="nucleotide sequence ID" value="NZ_CP071444.1"/>
</dbReference>
<dbReference type="GO" id="GO:0010181">
    <property type="term" value="F:FMN binding"/>
    <property type="evidence" value="ECO:0007669"/>
    <property type="project" value="InterPro"/>
</dbReference>
<dbReference type="AlphaFoldDB" id="A0A974XMD7"/>
<evidence type="ECO:0000259" key="5">
    <source>
        <dbReference type="PROSITE" id="PS51379"/>
    </source>
</evidence>
<gene>
    <name evidence="6" type="ORF">J0B03_00350</name>
</gene>
<accession>A0A974XMD7</accession>
<dbReference type="PROSITE" id="PS00198">
    <property type="entry name" value="4FE4S_FER_1"/>
    <property type="match status" value="1"/>
</dbReference>
<dbReference type="Gene3D" id="3.40.50.360">
    <property type="match status" value="1"/>
</dbReference>
<feature type="domain" description="4Fe-4S ferredoxin-type" evidence="5">
    <location>
        <begin position="181"/>
        <end position="210"/>
    </location>
</feature>
<dbReference type="PROSITE" id="PS50902">
    <property type="entry name" value="FLAVODOXIN_LIKE"/>
    <property type="match status" value="1"/>
</dbReference>
<evidence type="ECO:0000256" key="3">
    <source>
        <dbReference type="ARBA" id="ARBA00023014"/>
    </source>
</evidence>
<dbReference type="InterPro" id="IPR017896">
    <property type="entry name" value="4Fe4S_Fe-S-bd"/>
</dbReference>
<dbReference type="SUPFAM" id="SSF52218">
    <property type="entry name" value="Flavoproteins"/>
    <property type="match status" value="1"/>
</dbReference>
<dbReference type="Proteomes" id="UP000663499">
    <property type="component" value="Chromosome"/>
</dbReference>
<dbReference type="InterPro" id="IPR017900">
    <property type="entry name" value="4Fe4S_Fe_S_CS"/>
</dbReference>
<organism evidence="6 7">
    <name type="scientific">Alkalibacter rhizosphaerae</name>
    <dbReference type="NCBI Taxonomy" id="2815577"/>
    <lineage>
        <taxon>Bacteria</taxon>
        <taxon>Bacillati</taxon>
        <taxon>Bacillota</taxon>
        <taxon>Clostridia</taxon>
        <taxon>Eubacteriales</taxon>
        <taxon>Eubacteriaceae</taxon>
        <taxon>Alkalibacter</taxon>
    </lineage>
</organism>
<dbReference type="PROSITE" id="PS51379">
    <property type="entry name" value="4FE4S_FER_2"/>
    <property type="match status" value="2"/>
</dbReference>
<dbReference type="Pfam" id="PF00037">
    <property type="entry name" value="Fer4"/>
    <property type="match status" value="2"/>
</dbReference>
<evidence type="ECO:0000313" key="6">
    <source>
        <dbReference type="EMBL" id="QSX08581.1"/>
    </source>
</evidence>
<dbReference type="Pfam" id="PF12724">
    <property type="entry name" value="Flavodoxin_5"/>
    <property type="match status" value="1"/>
</dbReference>
<dbReference type="InterPro" id="IPR026816">
    <property type="entry name" value="Flavodoxin_dom"/>
</dbReference>
<keyword evidence="3" id="KW-0411">Iron-sulfur</keyword>
<evidence type="ECO:0000259" key="4">
    <source>
        <dbReference type="PROSITE" id="PS50902"/>
    </source>
</evidence>
<evidence type="ECO:0000313" key="7">
    <source>
        <dbReference type="Proteomes" id="UP000663499"/>
    </source>
</evidence>
<protein>
    <submittedName>
        <fullName evidence="6">EFR1 family ferrodoxin</fullName>
    </submittedName>
</protein>
<dbReference type="InterPro" id="IPR029039">
    <property type="entry name" value="Flavoprotein-like_sf"/>
</dbReference>
<dbReference type="GO" id="GO:0016651">
    <property type="term" value="F:oxidoreductase activity, acting on NAD(P)H"/>
    <property type="evidence" value="ECO:0007669"/>
    <property type="project" value="UniProtKB-ARBA"/>
</dbReference>
<keyword evidence="7" id="KW-1185">Reference proteome</keyword>
<feature type="domain" description="4Fe-4S ferredoxin-type" evidence="5">
    <location>
        <begin position="211"/>
        <end position="238"/>
    </location>
</feature>
<dbReference type="Gene3D" id="3.30.70.20">
    <property type="match status" value="1"/>
</dbReference>
<dbReference type="InterPro" id="IPR008254">
    <property type="entry name" value="Flavodoxin/NO_synth"/>
</dbReference>
<dbReference type="GO" id="GO:0051536">
    <property type="term" value="F:iron-sulfur cluster binding"/>
    <property type="evidence" value="ECO:0007669"/>
    <property type="project" value="UniProtKB-KW"/>
</dbReference>
<proteinExistence type="predicted"/>
<dbReference type="KEGG" id="alka:J0B03_00350"/>
<sequence length="262" mass="29347">MNRKITGVYFSPTGGTKKTVEVIAKAIDGNVVMEDLTKLAQRLEPLSFDESDYVVVGVPVYAGRIPLEMEKYFNAMKGNDTPAVCVVVYGNRDYDDALLELTELLEKNGFRVHAGGAFIGEHSYTNLVGGGRPDQEDVEVAKDFGRTAWEKFKKRNDVSNKWKPLQVKGKHPYKERMPSAPMAPITTDDCVFCGLCAEACPMEAVDFEDYYSVDATRCIRCCACIKICPQDAKRFEHPMVEKITESLIANCSNIRKDPELFF</sequence>
<dbReference type="SUPFAM" id="SSF54862">
    <property type="entry name" value="4Fe-4S ferredoxins"/>
    <property type="match status" value="1"/>
</dbReference>
<evidence type="ECO:0000256" key="1">
    <source>
        <dbReference type="ARBA" id="ARBA00022723"/>
    </source>
</evidence>
<evidence type="ECO:0000256" key="2">
    <source>
        <dbReference type="ARBA" id="ARBA00023004"/>
    </source>
</evidence>
<dbReference type="EMBL" id="CP071444">
    <property type="protein sequence ID" value="QSX08581.1"/>
    <property type="molecule type" value="Genomic_DNA"/>
</dbReference>
<keyword evidence="1" id="KW-0479">Metal-binding</keyword>
<reference evidence="6" key="1">
    <citation type="submission" date="2021-03" db="EMBL/GenBank/DDBJ databases">
        <title>Alkalibacter marinus sp. nov., isolated from tidal flat sediment.</title>
        <authorList>
            <person name="Namirimu T."/>
            <person name="Yang J.-A."/>
            <person name="Yang S.-H."/>
            <person name="Kim Y.-J."/>
            <person name="Kwon K.K."/>
        </authorList>
    </citation>
    <scope>NUCLEOTIDE SEQUENCE</scope>
    <source>
        <strain evidence="6">ES005</strain>
    </source>
</reference>
<dbReference type="PANTHER" id="PTHR43122:SF1">
    <property type="entry name" value="IRON-SULFUR-BINDING PROTEIN"/>
    <property type="match status" value="1"/>
</dbReference>
<dbReference type="InterPro" id="IPR047964">
    <property type="entry name" value="EFR1-like"/>
</dbReference>
<dbReference type="GO" id="GO:0046872">
    <property type="term" value="F:metal ion binding"/>
    <property type="evidence" value="ECO:0007669"/>
    <property type="project" value="UniProtKB-KW"/>
</dbReference>
<name>A0A974XMD7_9FIRM</name>